<keyword evidence="3" id="KW-1185">Reference proteome</keyword>
<accession>A0AAE0Y192</accession>
<dbReference type="EMBL" id="JAWDGP010007194">
    <property type="protein sequence ID" value="KAK3728293.1"/>
    <property type="molecule type" value="Genomic_DNA"/>
</dbReference>
<protein>
    <submittedName>
        <fullName evidence="2">Uncharacterized protein</fullName>
    </submittedName>
</protein>
<dbReference type="AlphaFoldDB" id="A0AAE0Y192"/>
<reference evidence="2" key="1">
    <citation type="journal article" date="2023" name="G3 (Bethesda)">
        <title>A reference genome for the long-term kleptoplast-retaining sea slug Elysia crispata morphotype clarki.</title>
        <authorList>
            <person name="Eastman K.E."/>
            <person name="Pendleton A.L."/>
            <person name="Shaikh M.A."/>
            <person name="Suttiyut T."/>
            <person name="Ogas R."/>
            <person name="Tomko P."/>
            <person name="Gavelis G."/>
            <person name="Widhalm J.R."/>
            <person name="Wisecaver J.H."/>
        </authorList>
    </citation>
    <scope>NUCLEOTIDE SEQUENCE</scope>
    <source>
        <strain evidence="2">ECLA1</strain>
    </source>
</reference>
<organism evidence="2 3">
    <name type="scientific">Elysia crispata</name>
    <name type="common">lettuce slug</name>
    <dbReference type="NCBI Taxonomy" id="231223"/>
    <lineage>
        <taxon>Eukaryota</taxon>
        <taxon>Metazoa</taxon>
        <taxon>Spiralia</taxon>
        <taxon>Lophotrochozoa</taxon>
        <taxon>Mollusca</taxon>
        <taxon>Gastropoda</taxon>
        <taxon>Heterobranchia</taxon>
        <taxon>Euthyneura</taxon>
        <taxon>Panpulmonata</taxon>
        <taxon>Sacoglossa</taxon>
        <taxon>Placobranchoidea</taxon>
        <taxon>Plakobranchidae</taxon>
        <taxon>Elysia</taxon>
    </lineage>
</organism>
<sequence length="146" mass="15960">MRLRNNHATRREPPLITLLHRSQGPRGGPSGDTDDDDDGGIPQPGWQDRMPEVTSPRASGDTRVSGVNQEGDSPEAGEDSLAVDTHDDEETVTRAAFSARRLKPATSLPLSRNRCRGIGLRPSQKPVAPLPHILELHQPKFLPCLH</sequence>
<evidence type="ECO:0000313" key="3">
    <source>
        <dbReference type="Proteomes" id="UP001283361"/>
    </source>
</evidence>
<proteinExistence type="predicted"/>
<comment type="caution">
    <text evidence="2">The sequence shown here is derived from an EMBL/GenBank/DDBJ whole genome shotgun (WGS) entry which is preliminary data.</text>
</comment>
<evidence type="ECO:0000313" key="2">
    <source>
        <dbReference type="EMBL" id="KAK3728293.1"/>
    </source>
</evidence>
<name>A0AAE0Y192_9GAST</name>
<feature type="region of interest" description="Disordered" evidence="1">
    <location>
        <begin position="1"/>
        <end position="89"/>
    </location>
</feature>
<dbReference type="Proteomes" id="UP001283361">
    <property type="component" value="Unassembled WGS sequence"/>
</dbReference>
<gene>
    <name evidence="2" type="ORF">RRG08_060080</name>
</gene>
<evidence type="ECO:0000256" key="1">
    <source>
        <dbReference type="SAM" id="MobiDB-lite"/>
    </source>
</evidence>